<evidence type="ECO:0000313" key="1">
    <source>
        <dbReference type="EMBL" id="EZA53002.1"/>
    </source>
</evidence>
<reference evidence="1 2" key="1">
    <citation type="journal article" date="2014" name="Curr. Biol.">
        <title>The genome of the clonal raider ant Cerapachys biroi.</title>
        <authorList>
            <person name="Oxley P.R."/>
            <person name="Ji L."/>
            <person name="Fetter-Pruneda I."/>
            <person name="McKenzie S.K."/>
            <person name="Li C."/>
            <person name="Hu H."/>
            <person name="Zhang G."/>
            <person name="Kronauer D.J."/>
        </authorList>
    </citation>
    <scope>NUCLEOTIDE SEQUENCE [LARGE SCALE GENOMIC DNA]</scope>
</reference>
<keyword evidence="2" id="KW-1185">Reference proteome</keyword>
<dbReference type="Proteomes" id="UP000053097">
    <property type="component" value="Unassembled WGS sequence"/>
</dbReference>
<organism evidence="1 2">
    <name type="scientific">Ooceraea biroi</name>
    <name type="common">Clonal raider ant</name>
    <name type="synonym">Cerapachys biroi</name>
    <dbReference type="NCBI Taxonomy" id="2015173"/>
    <lineage>
        <taxon>Eukaryota</taxon>
        <taxon>Metazoa</taxon>
        <taxon>Ecdysozoa</taxon>
        <taxon>Arthropoda</taxon>
        <taxon>Hexapoda</taxon>
        <taxon>Insecta</taxon>
        <taxon>Pterygota</taxon>
        <taxon>Neoptera</taxon>
        <taxon>Endopterygota</taxon>
        <taxon>Hymenoptera</taxon>
        <taxon>Apocrita</taxon>
        <taxon>Aculeata</taxon>
        <taxon>Formicoidea</taxon>
        <taxon>Formicidae</taxon>
        <taxon>Dorylinae</taxon>
        <taxon>Ooceraea</taxon>
    </lineage>
</organism>
<accession>A0A026WA85</accession>
<protein>
    <submittedName>
        <fullName evidence="1">Uncharacterized protein</fullName>
    </submittedName>
</protein>
<gene>
    <name evidence="1" type="ORF">X777_07180</name>
</gene>
<evidence type="ECO:0000313" key="2">
    <source>
        <dbReference type="Proteomes" id="UP000053097"/>
    </source>
</evidence>
<sequence>MLVYLIEIDIDFFENFVENRYEMIDVVNGEDHRRFQFQNVVIRTIAADEDLVLLHPRYNMATDFQGVLLKTFAFDHFHHRVRHCTRYRIATKSIRSRFLRKYHLPRTYRVEVFDSSIAEAARDLRRCNNSRNGMTIAHGLAHGDYVRNNVLAVHLEGPHVSADPSKTDLDFVRNADSSSFTYVSGR</sequence>
<name>A0A026WA85_OOCBI</name>
<dbReference type="EMBL" id="KK107295">
    <property type="protein sequence ID" value="EZA53002.1"/>
    <property type="molecule type" value="Genomic_DNA"/>
</dbReference>
<proteinExistence type="predicted"/>
<dbReference type="AlphaFoldDB" id="A0A026WA85"/>